<protein>
    <submittedName>
        <fullName evidence="2">Uncharacterized protein</fullName>
    </submittedName>
</protein>
<organism evidence="2 3">
    <name type="scientific">Brassica carinata</name>
    <name type="common">Ethiopian mustard</name>
    <name type="synonym">Abyssinian cabbage</name>
    <dbReference type="NCBI Taxonomy" id="52824"/>
    <lineage>
        <taxon>Eukaryota</taxon>
        <taxon>Viridiplantae</taxon>
        <taxon>Streptophyta</taxon>
        <taxon>Embryophyta</taxon>
        <taxon>Tracheophyta</taxon>
        <taxon>Spermatophyta</taxon>
        <taxon>Magnoliopsida</taxon>
        <taxon>eudicotyledons</taxon>
        <taxon>Gunneridae</taxon>
        <taxon>Pentapetalae</taxon>
        <taxon>rosids</taxon>
        <taxon>malvids</taxon>
        <taxon>Brassicales</taxon>
        <taxon>Brassicaceae</taxon>
        <taxon>Brassiceae</taxon>
        <taxon>Brassica</taxon>
    </lineage>
</organism>
<feature type="region of interest" description="Disordered" evidence="1">
    <location>
        <begin position="130"/>
        <end position="190"/>
    </location>
</feature>
<dbReference type="AlphaFoldDB" id="A0A8X8B2K7"/>
<dbReference type="EMBL" id="JAAMPC010000003">
    <property type="protein sequence ID" value="KAG2321504.1"/>
    <property type="molecule type" value="Genomic_DNA"/>
</dbReference>
<sequence>MSRQRGAPGARQGAHGSAWRQAHMGAGETAPGPASVAGYRGARRECPASLEPAACECRRRQITHGAEQCPPARRTRPCDGITLARERSVVDAAAPCQRQASRRRQAGMPPGAGNPAWPIAAGARAKSYAGASGMRGASPQRGATVPPAKSVPPASQPGGRKAAGRQVGCRRQVPSATEGRARSAPAARPAHMTERWFAHPRRCRRCRSAVEEELDCLRSQYAEEVANAPRLVHEQSVLKICDVTEMVTFVTCRISQGRSHFSAEVRRCWEHKYNLL</sequence>
<gene>
    <name evidence="2" type="ORF">Bca52824_014717</name>
</gene>
<evidence type="ECO:0000313" key="3">
    <source>
        <dbReference type="Proteomes" id="UP000886595"/>
    </source>
</evidence>
<name>A0A8X8B2K7_BRACI</name>
<reference evidence="2 3" key="1">
    <citation type="submission" date="2020-02" db="EMBL/GenBank/DDBJ databases">
        <authorList>
            <person name="Ma Q."/>
            <person name="Huang Y."/>
            <person name="Song X."/>
            <person name="Pei D."/>
        </authorList>
    </citation>
    <scope>NUCLEOTIDE SEQUENCE [LARGE SCALE GENOMIC DNA]</scope>
    <source>
        <strain evidence="2">Sxm20200214</strain>
        <tissue evidence="2">Leaf</tissue>
    </source>
</reference>
<feature type="region of interest" description="Disordered" evidence="1">
    <location>
        <begin position="1"/>
        <end position="39"/>
    </location>
</feature>
<comment type="caution">
    <text evidence="2">The sequence shown here is derived from an EMBL/GenBank/DDBJ whole genome shotgun (WGS) entry which is preliminary data.</text>
</comment>
<dbReference type="Proteomes" id="UP000886595">
    <property type="component" value="Unassembled WGS sequence"/>
</dbReference>
<keyword evidence="3" id="KW-1185">Reference proteome</keyword>
<proteinExistence type="predicted"/>
<evidence type="ECO:0000313" key="2">
    <source>
        <dbReference type="EMBL" id="KAG2321504.1"/>
    </source>
</evidence>
<evidence type="ECO:0000256" key="1">
    <source>
        <dbReference type="SAM" id="MobiDB-lite"/>
    </source>
</evidence>
<feature type="region of interest" description="Disordered" evidence="1">
    <location>
        <begin position="92"/>
        <end position="118"/>
    </location>
</feature>
<accession>A0A8X8B2K7</accession>